<dbReference type="RefSeq" id="WP_148661933.1">
    <property type="nucleotide sequence ID" value="NZ_CP017831.1"/>
</dbReference>
<accession>A0A1D9P276</accession>
<dbReference type="Proteomes" id="UP000179284">
    <property type="component" value="Chromosome I"/>
</dbReference>
<name>A0A1D9P276_9FIRM</name>
<keyword evidence="2" id="KW-1185">Reference proteome</keyword>
<proteinExistence type="predicted"/>
<evidence type="ECO:0000313" key="2">
    <source>
        <dbReference type="Proteomes" id="UP000179284"/>
    </source>
</evidence>
<reference evidence="2" key="1">
    <citation type="submission" date="2016-10" db="EMBL/GenBank/DDBJ databases">
        <title>The complete genome sequence of the rumen bacterium Butyrivibrio hungatei MB2003.</title>
        <authorList>
            <person name="Palevich N."/>
            <person name="Kelly W.J."/>
            <person name="Leahy S.C."/>
            <person name="Altermann E."/>
            <person name="Rakonjac J."/>
            <person name="Attwood G.T."/>
        </authorList>
    </citation>
    <scope>NUCLEOTIDE SEQUENCE [LARGE SCALE GENOMIC DNA]</scope>
    <source>
        <strain evidence="2">MB2003</strain>
    </source>
</reference>
<evidence type="ECO:0000313" key="1">
    <source>
        <dbReference type="EMBL" id="AOZ96717.1"/>
    </source>
</evidence>
<organism evidence="1 2">
    <name type="scientific">Butyrivibrio hungatei</name>
    <dbReference type="NCBI Taxonomy" id="185008"/>
    <lineage>
        <taxon>Bacteria</taxon>
        <taxon>Bacillati</taxon>
        <taxon>Bacillota</taxon>
        <taxon>Clostridia</taxon>
        <taxon>Lachnospirales</taxon>
        <taxon>Lachnospiraceae</taxon>
        <taxon>Butyrivibrio</taxon>
    </lineage>
</organism>
<dbReference type="AlphaFoldDB" id="A0A1D9P276"/>
<dbReference type="EMBL" id="CP017831">
    <property type="protein sequence ID" value="AOZ96717.1"/>
    <property type="molecule type" value="Genomic_DNA"/>
</dbReference>
<sequence length="271" mass="30461">MKRKSIQLNLGNPTQVGIIKLFSLTEGRMAKADIIAHSNKAIFYRMKNGHYITECPKGSGNYKATVKLKKLTMNSYDKAYNNGCSNKHSKILLKASGCIPQSVIAECRFKGQNEIKSDAVKYMATDSYKSKVNDIKQSLSQSANSLQDRLDHPSSYQDTIDTRRELETTLLREEIINSSVPFYTPDIMVTVTRDEAYAIQNYFSDAAQSSSGNESQYMEQNSARLQDLLKSDASNSLVLGIEAVTNTYGEREIIMHENYQELFGIPTLYIS</sequence>
<gene>
    <name evidence="1" type="ORF">bhn_I1684</name>
</gene>
<dbReference type="KEGG" id="bhu:bhn_I1684"/>
<protein>
    <submittedName>
        <fullName evidence="1">Uncharacterized protein</fullName>
    </submittedName>
</protein>